<reference evidence="3" key="1">
    <citation type="journal article" date="2013" name="Proc. Natl. Acad. Sci. U.S.A.">
        <title>Genome structure and metabolic features in the red seaweed Chondrus crispus shed light on evolution of the Archaeplastida.</title>
        <authorList>
            <person name="Collen J."/>
            <person name="Porcel B."/>
            <person name="Carre W."/>
            <person name="Ball S.G."/>
            <person name="Chaparro C."/>
            <person name="Tonon T."/>
            <person name="Barbeyron T."/>
            <person name="Michel G."/>
            <person name="Noel B."/>
            <person name="Valentin K."/>
            <person name="Elias M."/>
            <person name="Artiguenave F."/>
            <person name="Arun A."/>
            <person name="Aury J.M."/>
            <person name="Barbosa-Neto J.F."/>
            <person name="Bothwell J.H."/>
            <person name="Bouget F.Y."/>
            <person name="Brillet L."/>
            <person name="Cabello-Hurtado F."/>
            <person name="Capella-Gutierrez S."/>
            <person name="Charrier B."/>
            <person name="Cladiere L."/>
            <person name="Cock J.M."/>
            <person name="Coelho S.M."/>
            <person name="Colleoni C."/>
            <person name="Czjzek M."/>
            <person name="Da Silva C."/>
            <person name="Delage L."/>
            <person name="Denoeud F."/>
            <person name="Deschamps P."/>
            <person name="Dittami S.M."/>
            <person name="Gabaldon T."/>
            <person name="Gachon C.M."/>
            <person name="Groisillier A."/>
            <person name="Herve C."/>
            <person name="Jabbari K."/>
            <person name="Katinka M."/>
            <person name="Kloareg B."/>
            <person name="Kowalczyk N."/>
            <person name="Labadie K."/>
            <person name="Leblanc C."/>
            <person name="Lopez P.J."/>
            <person name="McLachlan D.H."/>
            <person name="Meslet-Cladiere L."/>
            <person name="Moustafa A."/>
            <person name="Nehr Z."/>
            <person name="Nyvall Collen P."/>
            <person name="Panaud O."/>
            <person name="Partensky F."/>
            <person name="Poulain J."/>
            <person name="Rensing S.A."/>
            <person name="Rousvoal S."/>
            <person name="Samson G."/>
            <person name="Symeonidi A."/>
            <person name="Weissenbach J."/>
            <person name="Zambounis A."/>
            <person name="Wincker P."/>
            <person name="Boyen C."/>
        </authorList>
    </citation>
    <scope>NUCLEOTIDE SEQUENCE [LARGE SCALE GENOMIC DNA]</scope>
    <source>
        <strain evidence="3">cv. Stackhouse</strain>
    </source>
</reference>
<keyword evidence="1" id="KW-0812">Transmembrane</keyword>
<name>S0F3V5_CHOCR</name>
<dbReference type="STRING" id="2769.S0F3V5"/>
<feature type="transmembrane region" description="Helical" evidence="1">
    <location>
        <begin position="168"/>
        <end position="186"/>
    </location>
</feature>
<evidence type="ECO:0000313" key="3">
    <source>
        <dbReference type="Proteomes" id="UP000012073"/>
    </source>
</evidence>
<evidence type="ECO:0008006" key="4">
    <source>
        <dbReference type="Google" id="ProtNLM"/>
    </source>
</evidence>
<dbReference type="AlphaFoldDB" id="S0F3V5"/>
<organism evidence="2 3">
    <name type="scientific">Chondrus crispus</name>
    <name type="common">Carrageen Irish moss</name>
    <name type="synonym">Polymorpha crispa</name>
    <dbReference type="NCBI Taxonomy" id="2769"/>
    <lineage>
        <taxon>Eukaryota</taxon>
        <taxon>Rhodophyta</taxon>
        <taxon>Florideophyceae</taxon>
        <taxon>Rhodymeniophycidae</taxon>
        <taxon>Gigartinales</taxon>
        <taxon>Gigartinaceae</taxon>
        <taxon>Chondrus</taxon>
    </lineage>
</organism>
<feature type="transmembrane region" description="Helical" evidence="1">
    <location>
        <begin position="106"/>
        <end position="124"/>
    </location>
</feature>
<feature type="transmembrane region" description="Helical" evidence="1">
    <location>
        <begin position="67"/>
        <end position="85"/>
    </location>
</feature>
<keyword evidence="1" id="KW-0472">Membrane</keyword>
<dbReference type="OrthoDB" id="5673at2759"/>
<dbReference type="Proteomes" id="UP000012073">
    <property type="component" value="Unassembled WGS sequence"/>
</dbReference>
<protein>
    <recommendedName>
        <fullName evidence="4">Dolichol kinase</fullName>
    </recommendedName>
</protein>
<dbReference type="OMA" id="SWPIFST"/>
<dbReference type="KEGG" id="ccp:CHC_T00001603001"/>
<dbReference type="RefSeq" id="XP_005712532.1">
    <property type="nucleotide sequence ID" value="XM_005712475.1"/>
</dbReference>
<proteinExistence type="predicted"/>
<keyword evidence="3" id="KW-1185">Reference proteome</keyword>
<gene>
    <name evidence="2" type="ORF">CHC_T00001603001</name>
</gene>
<dbReference type="PhylomeDB" id="S0F3V5"/>
<accession>S0F3V5</accession>
<dbReference type="GeneID" id="17320247"/>
<evidence type="ECO:0000256" key="1">
    <source>
        <dbReference type="SAM" id="Phobius"/>
    </source>
</evidence>
<sequence>MPALPAVLLRNALAGAISYAGAFVWTRVVSRLSTSGALPARLARKLSHITTAPFFLLTWPLYAPGPAARWVAAVVPLSFAARIARAPSRDAFASATARGSDLHSEAGGLMAYGLAVALITALGWRHEAATYVAAAALACGDGAADVVGGAVGGPVIPLPARDGRRKTVAGSVAFVAATVLGSLGMLRMARAVGFGVAHVAKRELVKIAALAAAVELAPVEDNLIVPLTAFFATRHVLSQRWWVF</sequence>
<keyword evidence="1" id="KW-1133">Transmembrane helix</keyword>
<dbReference type="Gramene" id="CDF77493">
    <property type="protein sequence ID" value="CDF77493"/>
    <property type="gene ID" value="CHC_T00001603001"/>
</dbReference>
<dbReference type="EMBL" id="HG001573">
    <property type="protein sequence ID" value="CDF77493.1"/>
    <property type="molecule type" value="Genomic_DNA"/>
</dbReference>
<feature type="transmembrane region" description="Helical" evidence="1">
    <location>
        <begin position="12"/>
        <end position="30"/>
    </location>
</feature>
<evidence type="ECO:0000313" key="2">
    <source>
        <dbReference type="EMBL" id="CDF77493.1"/>
    </source>
</evidence>